<sequence length="257" mass="27556">MNPASAAVVRAPGGRVPGPVVRLDRVSVCYYEHIALSDVSLEIPARAFAAIIGPNGAGKTTLLTVVNGLGDIRGGRVEVLDTVLDRRTVRGLRCRIGYVPQHLNVDPRAPINCREAVLLGRVGRAGLLRRLSAADRAAADRALELTGVSRLADRPVGHLSGGEARKVSLARVIAQEPEILLLDEPLSNLDPRAADELEALVVRLHRRLDLTTILVTHRVDRLPPAVTRVILLKDARVVFVGDRAAALAPDRVAALFA</sequence>
<keyword evidence="3 5" id="KW-0067">ATP-binding</keyword>
<dbReference type="InterPro" id="IPR017871">
    <property type="entry name" value="ABC_transporter-like_CS"/>
</dbReference>
<dbReference type="GO" id="GO:0016887">
    <property type="term" value="F:ATP hydrolysis activity"/>
    <property type="evidence" value="ECO:0007669"/>
    <property type="project" value="InterPro"/>
</dbReference>
<keyword evidence="2" id="KW-0547">Nucleotide-binding</keyword>
<proteinExistence type="predicted"/>
<organism evidence="5">
    <name type="scientific">candidate division WOR-3 bacterium</name>
    <dbReference type="NCBI Taxonomy" id="2052148"/>
    <lineage>
        <taxon>Bacteria</taxon>
        <taxon>Bacteria division WOR-3</taxon>
    </lineage>
</organism>
<dbReference type="SMART" id="SM00382">
    <property type="entry name" value="AAA"/>
    <property type="match status" value="1"/>
</dbReference>
<dbReference type="SUPFAM" id="SSF52540">
    <property type="entry name" value="P-loop containing nucleoside triphosphate hydrolases"/>
    <property type="match status" value="1"/>
</dbReference>
<keyword evidence="1" id="KW-0813">Transport</keyword>
<evidence type="ECO:0000259" key="4">
    <source>
        <dbReference type="PROSITE" id="PS50893"/>
    </source>
</evidence>
<dbReference type="Pfam" id="PF00005">
    <property type="entry name" value="ABC_tran"/>
    <property type="match status" value="1"/>
</dbReference>
<dbReference type="InterPro" id="IPR003439">
    <property type="entry name" value="ABC_transporter-like_ATP-bd"/>
</dbReference>
<dbReference type="InterPro" id="IPR003593">
    <property type="entry name" value="AAA+_ATPase"/>
</dbReference>
<dbReference type="PROSITE" id="PS00211">
    <property type="entry name" value="ABC_TRANSPORTER_1"/>
    <property type="match status" value="1"/>
</dbReference>
<dbReference type="AlphaFoldDB" id="A0A7V0T6Z0"/>
<feature type="domain" description="ABC transporter" evidence="4">
    <location>
        <begin position="21"/>
        <end position="257"/>
    </location>
</feature>
<evidence type="ECO:0000256" key="2">
    <source>
        <dbReference type="ARBA" id="ARBA00022741"/>
    </source>
</evidence>
<reference evidence="5" key="1">
    <citation type="journal article" date="2020" name="mSystems">
        <title>Genome- and Community-Level Interaction Insights into Carbon Utilization and Element Cycling Functions of Hydrothermarchaeota in Hydrothermal Sediment.</title>
        <authorList>
            <person name="Zhou Z."/>
            <person name="Liu Y."/>
            <person name="Xu W."/>
            <person name="Pan J."/>
            <person name="Luo Z.H."/>
            <person name="Li M."/>
        </authorList>
    </citation>
    <scope>NUCLEOTIDE SEQUENCE [LARGE SCALE GENOMIC DNA]</scope>
    <source>
        <strain evidence="5">SpSt-1182</strain>
    </source>
</reference>
<comment type="caution">
    <text evidence="5">The sequence shown here is derived from an EMBL/GenBank/DDBJ whole genome shotgun (WGS) entry which is preliminary data.</text>
</comment>
<dbReference type="InterPro" id="IPR050153">
    <property type="entry name" value="Metal_Ion_Import_ABC"/>
</dbReference>
<evidence type="ECO:0000256" key="3">
    <source>
        <dbReference type="ARBA" id="ARBA00022840"/>
    </source>
</evidence>
<protein>
    <submittedName>
        <fullName evidence="5">ATP-binding cassette domain-containing protein</fullName>
    </submittedName>
</protein>
<dbReference type="Proteomes" id="UP000885672">
    <property type="component" value="Unassembled WGS sequence"/>
</dbReference>
<dbReference type="InterPro" id="IPR027417">
    <property type="entry name" value="P-loop_NTPase"/>
</dbReference>
<dbReference type="Gene3D" id="3.40.50.300">
    <property type="entry name" value="P-loop containing nucleotide triphosphate hydrolases"/>
    <property type="match status" value="1"/>
</dbReference>
<dbReference type="EMBL" id="DSBX01000330">
    <property type="protein sequence ID" value="HDR00321.1"/>
    <property type="molecule type" value="Genomic_DNA"/>
</dbReference>
<dbReference type="GO" id="GO:0005524">
    <property type="term" value="F:ATP binding"/>
    <property type="evidence" value="ECO:0007669"/>
    <property type="project" value="UniProtKB-KW"/>
</dbReference>
<evidence type="ECO:0000313" key="5">
    <source>
        <dbReference type="EMBL" id="HDR00321.1"/>
    </source>
</evidence>
<evidence type="ECO:0000256" key="1">
    <source>
        <dbReference type="ARBA" id="ARBA00022448"/>
    </source>
</evidence>
<name>A0A7V0T6Z0_UNCW3</name>
<accession>A0A7V0T6Z0</accession>
<gene>
    <name evidence="5" type="ORF">ENN51_08585</name>
</gene>
<dbReference type="PANTHER" id="PTHR42734">
    <property type="entry name" value="METAL TRANSPORT SYSTEM ATP-BINDING PROTEIN TM_0124-RELATED"/>
    <property type="match status" value="1"/>
</dbReference>
<dbReference type="PROSITE" id="PS50893">
    <property type="entry name" value="ABC_TRANSPORTER_2"/>
    <property type="match status" value="1"/>
</dbReference>